<evidence type="ECO:0000313" key="1">
    <source>
        <dbReference type="EMBL" id="CAF4327073.1"/>
    </source>
</evidence>
<evidence type="ECO:0000313" key="2">
    <source>
        <dbReference type="Proteomes" id="UP000663866"/>
    </source>
</evidence>
<gene>
    <name evidence="1" type="ORF">OVN521_LOCUS32180</name>
</gene>
<sequence>MINESSLSLLSSSNNHFVHLHVFNQRTLKHHVSWYFPVPFEYLPVNRIVMLVIVPTFLVVSKELPTKFHNTNCISYANNALCLGYDVGLGQGICVCSSNFTGRRCFIHFDVCIATTCSEHGKCISIDVRRSSSEVTMCLCDKQWTDYWWLHHSKWLSFNSSGFMKLMITDLARTHLIHLEDEASNFEFYMSRPQNVF</sequence>
<dbReference type="AlphaFoldDB" id="A0A820JJE8"/>
<proteinExistence type="predicted"/>
<dbReference type="EMBL" id="CAJOBG010021682">
    <property type="protein sequence ID" value="CAF4327073.1"/>
    <property type="molecule type" value="Genomic_DNA"/>
</dbReference>
<dbReference type="Gene3D" id="2.10.25.10">
    <property type="entry name" value="Laminin"/>
    <property type="match status" value="1"/>
</dbReference>
<accession>A0A820JJE8</accession>
<reference evidence="1" key="1">
    <citation type="submission" date="2021-02" db="EMBL/GenBank/DDBJ databases">
        <authorList>
            <person name="Nowell W R."/>
        </authorList>
    </citation>
    <scope>NUCLEOTIDE SEQUENCE</scope>
</reference>
<comment type="caution">
    <text evidence="1">The sequence shown here is derived from an EMBL/GenBank/DDBJ whole genome shotgun (WGS) entry which is preliminary data.</text>
</comment>
<evidence type="ECO:0008006" key="3">
    <source>
        <dbReference type="Google" id="ProtNLM"/>
    </source>
</evidence>
<name>A0A820JJE8_9BILA</name>
<keyword evidence="2" id="KW-1185">Reference proteome</keyword>
<dbReference type="Proteomes" id="UP000663866">
    <property type="component" value="Unassembled WGS sequence"/>
</dbReference>
<organism evidence="1 2">
    <name type="scientific">Rotaria magnacalcarata</name>
    <dbReference type="NCBI Taxonomy" id="392030"/>
    <lineage>
        <taxon>Eukaryota</taxon>
        <taxon>Metazoa</taxon>
        <taxon>Spiralia</taxon>
        <taxon>Gnathifera</taxon>
        <taxon>Rotifera</taxon>
        <taxon>Eurotatoria</taxon>
        <taxon>Bdelloidea</taxon>
        <taxon>Philodinida</taxon>
        <taxon>Philodinidae</taxon>
        <taxon>Rotaria</taxon>
    </lineage>
</organism>
<protein>
    <recommendedName>
        <fullName evidence="3">EGF-like domain-containing protein</fullName>
    </recommendedName>
</protein>
<feature type="non-terminal residue" evidence="1">
    <location>
        <position position="1"/>
    </location>
</feature>